<dbReference type="EMBL" id="JAAAMI010000002">
    <property type="protein sequence ID" value="NDV42952.1"/>
    <property type="molecule type" value="Genomic_DNA"/>
</dbReference>
<gene>
    <name evidence="1" type="ORF">GTK07_06390</name>
</gene>
<reference evidence="1 2" key="1">
    <citation type="submission" date="2020-01" db="EMBL/GenBank/DDBJ databases">
        <title>Muricauda sediminis sp.nov. 40Bstr401.</title>
        <authorList>
            <person name="Xue Z."/>
            <person name="Zhu S."/>
            <person name="Ren N."/>
            <person name="Chen T."/>
            <person name="Chen X."/>
            <person name="Chen J."/>
            <person name="Yang J."/>
        </authorList>
    </citation>
    <scope>NUCLEOTIDE SEQUENCE [LARGE SCALE GENOMIC DNA]</scope>
    <source>
        <strain evidence="1 2">40Bstr401</strain>
    </source>
</reference>
<keyword evidence="2" id="KW-1185">Reference proteome</keyword>
<evidence type="ECO:0000313" key="1">
    <source>
        <dbReference type="EMBL" id="NDV42952.1"/>
    </source>
</evidence>
<name>A0A6I5KX68_9FLAO</name>
<proteinExistence type="predicted"/>
<protein>
    <submittedName>
        <fullName evidence="1">Uncharacterized protein</fullName>
    </submittedName>
</protein>
<dbReference type="RefSeq" id="WP_163634193.1">
    <property type="nucleotide sequence ID" value="NZ_JAAAMI010000002.1"/>
</dbReference>
<accession>A0A6I5KX68</accession>
<dbReference type="Proteomes" id="UP000468707">
    <property type="component" value="Unassembled WGS sequence"/>
</dbReference>
<comment type="caution">
    <text evidence="1">The sequence shown here is derived from an EMBL/GenBank/DDBJ whole genome shotgun (WGS) entry which is preliminary data.</text>
</comment>
<sequence>MVLCQNQHYIIAISELWNGALQYACWHKPKTLLEESSLIVIGGSSFISPKKDKTEYHFKHKGWCFSLEKIVPPGSMATPLIFLEVTDQEQKKSTWKMEEMPLPKYLGNFL</sequence>
<dbReference type="AlphaFoldDB" id="A0A6I5KX68"/>
<organism evidence="1 2">
    <name type="scientific">Flagellimonas sediminis</name>
    <dbReference type="NCBI Taxonomy" id="2696468"/>
    <lineage>
        <taxon>Bacteria</taxon>
        <taxon>Pseudomonadati</taxon>
        <taxon>Bacteroidota</taxon>
        <taxon>Flavobacteriia</taxon>
        <taxon>Flavobacteriales</taxon>
        <taxon>Flavobacteriaceae</taxon>
        <taxon>Flagellimonas</taxon>
    </lineage>
</organism>
<evidence type="ECO:0000313" key="2">
    <source>
        <dbReference type="Proteomes" id="UP000468707"/>
    </source>
</evidence>